<dbReference type="InterPro" id="IPR004667">
    <property type="entry name" value="ADP_ATP_car_bac_type"/>
</dbReference>
<dbReference type="CDD" id="cd06174">
    <property type="entry name" value="MFS"/>
    <property type="match status" value="1"/>
</dbReference>
<dbReference type="InterPro" id="IPR018490">
    <property type="entry name" value="cNMP-bd_dom_sf"/>
</dbReference>
<proteinExistence type="inferred from homology"/>
<comment type="similarity">
    <text evidence="2 9">Belongs to the ADP/ATP translocase tlc family.</text>
</comment>
<evidence type="ECO:0000313" key="12">
    <source>
        <dbReference type="Proteomes" id="UP001218638"/>
    </source>
</evidence>
<name>A0AAE9ZYQ6_9BACT</name>
<feature type="transmembrane region" description="Helical" evidence="9">
    <location>
        <begin position="142"/>
        <end position="161"/>
    </location>
</feature>
<accession>A0AAE9ZYQ6</accession>
<dbReference type="InterPro" id="IPR036259">
    <property type="entry name" value="MFS_trans_sf"/>
</dbReference>
<keyword evidence="7 9" id="KW-1133">Transmembrane helix</keyword>
<dbReference type="Proteomes" id="UP001218638">
    <property type="component" value="Chromosome"/>
</dbReference>
<dbReference type="GO" id="GO:0016020">
    <property type="term" value="C:membrane"/>
    <property type="evidence" value="ECO:0007669"/>
    <property type="project" value="UniProtKB-SubCell"/>
</dbReference>
<dbReference type="SUPFAM" id="SSF103473">
    <property type="entry name" value="MFS general substrate transporter"/>
    <property type="match status" value="1"/>
</dbReference>
<evidence type="ECO:0000256" key="9">
    <source>
        <dbReference type="RuleBase" id="RU363121"/>
    </source>
</evidence>
<keyword evidence="4 9" id="KW-0812">Transmembrane</keyword>
<protein>
    <recommendedName>
        <fullName evidence="9">ADP,ATP carrier protein</fullName>
    </recommendedName>
</protein>
<feature type="domain" description="Cyclic nucleotide-binding" evidence="10">
    <location>
        <begin position="935"/>
        <end position="1016"/>
    </location>
</feature>
<keyword evidence="6 9" id="KW-0067">ATP-binding</keyword>
<organism evidence="11 12">
    <name type="scientific">Synoicihabitans lomoniglobus</name>
    <dbReference type="NCBI Taxonomy" id="2909285"/>
    <lineage>
        <taxon>Bacteria</taxon>
        <taxon>Pseudomonadati</taxon>
        <taxon>Verrucomicrobiota</taxon>
        <taxon>Opitutia</taxon>
        <taxon>Opitutales</taxon>
        <taxon>Opitutaceae</taxon>
        <taxon>Synoicihabitans</taxon>
    </lineage>
</organism>
<dbReference type="SUPFAM" id="SSF48371">
    <property type="entry name" value="ARM repeat"/>
    <property type="match status" value="1"/>
</dbReference>
<feature type="transmembrane region" description="Helical" evidence="9">
    <location>
        <begin position="79"/>
        <end position="98"/>
    </location>
</feature>
<feature type="transmembrane region" description="Helical" evidence="9">
    <location>
        <begin position="260"/>
        <end position="284"/>
    </location>
</feature>
<dbReference type="InterPro" id="IPR014710">
    <property type="entry name" value="RmlC-like_jellyroll"/>
</dbReference>
<evidence type="ECO:0000256" key="5">
    <source>
        <dbReference type="ARBA" id="ARBA00022741"/>
    </source>
</evidence>
<keyword evidence="3 9" id="KW-0813">Transport</keyword>
<dbReference type="PANTHER" id="PTHR31187:SF1">
    <property type="entry name" value="ADP,ATP CARRIER PROTEIN 1"/>
    <property type="match status" value="1"/>
</dbReference>
<dbReference type="GO" id="GO:0005471">
    <property type="term" value="F:ATP:ADP antiporter activity"/>
    <property type="evidence" value="ECO:0007669"/>
    <property type="project" value="InterPro"/>
</dbReference>
<feature type="transmembrane region" description="Helical" evidence="9">
    <location>
        <begin position="51"/>
        <end position="67"/>
    </location>
</feature>
<dbReference type="KEGG" id="slom:PXH66_02415"/>
<dbReference type="PANTHER" id="PTHR31187">
    <property type="match status" value="1"/>
</dbReference>
<keyword evidence="12" id="KW-1185">Reference proteome</keyword>
<dbReference type="Gene3D" id="2.60.120.10">
    <property type="entry name" value="Jelly Rolls"/>
    <property type="match status" value="1"/>
</dbReference>
<feature type="transmembrane region" description="Helical" evidence="9">
    <location>
        <begin position="225"/>
        <end position="248"/>
    </location>
</feature>
<dbReference type="EMBL" id="CP119075">
    <property type="protein sequence ID" value="WED65699.1"/>
    <property type="molecule type" value="Genomic_DNA"/>
</dbReference>
<feature type="transmembrane region" description="Helical" evidence="9">
    <location>
        <begin position="386"/>
        <end position="408"/>
    </location>
</feature>
<feature type="transmembrane region" description="Helical" evidence="9">
    <location>
        <begin position="167"/>
        <end position="187"/>
    </location>
</feature>
<sequence>MTKAYRFKAGDPWRVVPFMFLGAILQAGLAIGISAADSLFISHVGADRLPVIYACMPVIMLAYIAGYTRLLNRWGIDRLFVVTIGVLVVGGVAFAVLLRGEHTSLPVYFAAKFYGSLWYIALYSLLWNFIDGFFDLSEAKRLFGLIAGGSAVGAIGGGFVVTHLSEIIGVAGLFGIWAGSVLFALPVHRWIVHHVPRVAGEDAGEEEEGESSLADTLRNIIGSRYVTAFTLVIFLTLITATLCEFRYYSIFEKHYPDEAALAALFGKLYAGVNVFNLVVTLILFRTLVRWVGVRNVALIQPVIYLGVFGFLLMDGGMVAALFGFVAYQGVMTSIDYNNQNLLFSVLPEKGKERTRTFIEGICEPLATASAGVLLLGAQYFLSDTGISGIGFGTALACLVLALVLRVEFLKSMTANVRRSWLDFSGAGKDVAFVQKEDEVFLRTRADDQAAPEHERLAALERLWQLQPIETVERVLAWLPAMSLESRRAVRGLLREILLTDDPAIVDRCLSWAEQYGADCDAYVLEHFGRRRLVPLGVGRRRVQMADPRDRAAGAIVLWESNDVSDVQIALKTIDRLLDGEPTEAEAGWHALGVLGEMRFIPRILPHLRDTNPHLRLRAIEVLLQLTGPESSRVQPELLQLISTSRRPEERLLVIGALARINDSAIIEPLLKSIGDMVPQERRELEHLLIGFGPRAVPASIKVLRGTTYSLASRSIAARALARVAFPQLELMVPELIEDIVRRAYRVVAFRHILRQHADRGPGTAALALVYHDLPRLMLELVLELLSVIGRLSSYDSIVAALRAENGRERGYALESIEQACGRQLFERLFPILDEQSDEDIIAKGEKFGVRTDGSLDTIVQRSRKAVFPLEASAALQAAVEAEPHRARDICLETLQEQSHPMVRGTARVLMRRTDANASPTSTVVERVRELSRHAFFRNWGVRSLEAVGLQLEECWHEPGEVVVDTGQRMARFGVAMEGGFRSMNDEGQIRDLPAPSDFGRESLGELWSAQRRTVTVTKRARIMWLPAHALRASVQAQPRLAIELLVWKLSNP</sequence>
<comment type="subcellular location">
    <subcellularLocation>
        <location evidence="1 9">Membrane</location>
        <topology evidence="1 9">Multi-pass membrane protein</topology>
    </subcellularLocation>
</comment>
<dbReference type="Gene3D" id="1.25.10.10">
    <property type="entry name" value="Leucine-rich Repeat Variant"/>
    <property type="match status" value="1"/>
</dbReference>
<dbReference type="SUPFAM" id="SSF51206">
    <property type="entry name" value="cAMP-binding domain-like"/>
    <property type="match status" value="1"/>
</dbReference>
<dbReference type="GO" id="GO:0005524">
    <property type="term" value="F:ATP binding"/>
    <property type="evidence" value="ECO:0007669"/>
    <property type="project" value="UniProtKB-KW"/>
</dbReference>
<evidence type="ECO:0000256" key="2">
    <source>
        <dbReference type="ARBA" id="ARBA00007127"/>
    </source>
</evidence>
<evidence type="ECO:0000256" key="3">
    <source>
        <dbReference type="ARBA" id="ARBA00022448"/>
    </source>
</evidence>
<dbReference type="InterPro" id="IPR016024">
    <property type="entry name" value="ARM-type_fold"/>
</dbReference>
<dbReference type="InterPro" id="IPR011989">
    <property type="entry name" value="ARM-like"/>
</dbReference>
<feature type="transmembrane region" description="Helical" evidence="9">
    <location>
        <begin position="357"/>
        <end position="380"/>
    </location>
</feature>
<evidence type="ECO:0000256" key="6">
    <source>
        <dbReference type="ARBA" id="ARBA00022840"/>
    </source>
</evidence>
<dbReference type="AlphaFoldDB" id="A0AAE9ZYQ6"/>
<dbReference type="RefSeq" id="WP_330930229.1">
    <property type="nucleotide sequence ID" value="NZ_CP119075.1"/>
</dbReference>
<evidence type="ECO:0000256" key="8">
    <source>
        <dbReference type="ARBA" id="ARBA00023136"/>
    </source>
</evidence>
<evidence type="ECO:0000256" key="7">
    <source>
        <dbReference type="ARBA" id="ARBA00022989"/>
    </source>
</evidence>
<keyword evidence="8 9" id="KW-0472">Membrane</keyword>
<gene>
    <name evidence="11" type="ORF">PXH66_02415</name>
</gene>
<evidence type="ECO:0000259" key="10">
    <source>
        <dbReference type="PROSITE" id="PS50042"/>
    </source>
</evidence>
<feature type="transmembrane region" description="Helical" evidence="9">
    <location>
        <begin position="110"/>
        <end position="130"/>
    </location>
</feature>
<reference evidence="11" key="1">
    <citation type="submission" date="2023-03" db="EMBL/GenBank/DDBJ databases">
        <title>Lomoglobus Profundus gen. nov., sp. nov., a novel member of the phylum Verrucomicrobia, isolated from deep-marine sediment of South China Sea.</title>
        <authorList>
            <person name="Ahmad T."/>
            <person name="Ishaq S.E."/>
            <person name="Wang F."/>
        </authorList>
    </citation>
    <scope>NUCLEOTIDE SEQUENCE</scope>
    <source>
        <strain evidence="11">LMO-M01</strain>
    </source>
</reference>
<dbReference type="Pfam" id="PF03219">
    <property type="entry name" value="TLC"/>
    <property type="match status" value="1"/>
</dbReference>
<keyword evidence="5 9" id="KW-0547">Nucleotide-binding</keyword>
<dbReference type="InterPro" id="IPR000595">
    <property type="entry name" value="cNMP-bd_dom"/>
</dbReference>
<evidence type="ECO:0000256" key="1">
    <source>
        <dbReference type="ARBA" id="ARBA00004141"/>
    </source>
</evidence>
<evidence type="ECO:0000313" key="11">
    <source>
        <dbReference type="EMBL" id="WED65699.1"/>
    </source>
</evidence>
<dbReference type="PROSITE" id="PS50042">
    <property type="entry name" value="CNMP_BINDING_3"/>
    <property type="match status" value="1"/>
</dbReference>
<dbReference type="Gene3D" id="1.20.1250.20">
    <property type="entry name" value="MFS general substrate transporter like domains"/>
    <property type="match status" value="1"/>
</dbReference>
<evidence type="ECO:0000256" key="4">
    <source>
        <dbReference type="ARBA" id="ARBA00022692"/>
    </source>
</evidence>